<keyword evidence="4 10" id="KW-0812">Transmembrane</keyword>
<dbReference type="GO" id="GO:0043772">
    <property type="term" value="F:acyl-phosphate glycerol-3-phosphate acyltransferase activity"/>
    <property type="evidence" value="ECO:0007669"/>
    <property type="project" value="UniProtKB-UniRule"/>
</dbReference>
<keyword evidence="5 10" id="KW-1133">Transmembrane helix</keyword>
<organism evidence="11 12">
    <name type="scientific">Catenovulum maritimum</name>
    <dbReference type="NCBI Taxonomy" id="1513271"/>
    <lineage>
        <taxon>Bacteria</taxon>
        <taxon>Pseudomonadati</taxon>
        <taxon>Pseudomonadota</taxon>
        <taxon>Gammaproteobacteria</taxon>
        <taxon>Alteromonadales</taxon>
        <taxon>Alteromonadaceae</taxon>
        <taxon>Catenovulum</taxon>
    </lineage>
</organism>
<comment type="subunit">
    <text evidence="10">Probably interacts with PlsX.</text>
</comment>
<evidence type="ECO:0000256" key="6">
    <source>
        <dbReference type="ARBA" id="ARBA00023098"/>
    </source>
</evidence>
<dbReference type="UniPathway" id="UPA00085"/>
<keyword evidence="6 10" id="KW-0443">Lipid metabolism</keyword>
<dbReference type="EMBL" id="LAZL01000003">
    <property type="protein sequence ID" value="KMT66556.1"/>
    <property type="molecule type" value="Genomic_DNA"/>
</dbReference>
<keyword evidence="8 10" id="KW-0594">Phospholipid biosynthesis</keyword>
<comment type="pathway">
    <text evidence="10">Lipid metabolism; phospholipid metabolism.</text>
</comment>
<dbReference type="AlphaFoldDB" id="A0A0J8JPI5"/>
<evidence type="ECO:0000256" key="4">
    <source>
        <dbReference type="ARBA" id="ARBA00022692"/>
    </source>
</evidence>
<keyword evidence="11" id="KW-0012">Acyltransferase</keyword>
<comment type="caution">
    <text evidence="11">The sequence shown here is derived from an EMBL/GenBank/DDBJ whole genome shotgun (WGS) entry which is preliminary data.</text>
</comment>
<feature type="transmembrane region" description="Helical" evidence="10">
    <location>
        <begin position="139"/>
        <end position="156"/>
    </location>
</feature>
<comment type="catalytic activity">
    <reaction evidence="10">
        <text>an acyl phosphate + sn-glycerol 3-phosphate = a 1-acyl-sn-glycero-3-phosphate + phosphate</text>
        <dbReference type="Rhea" id="RHEA:34075"/>
        <dbReference type="ChEBI" id="CHEBI:43474"/>
        <dbReference type="ChEBI" id="CHEBI:57597"/>
        <dbReference type="ChEBI" id="CHEBI:57970"/>
        <dbReference type="ChEBI" id="CHEBI:59918"/>
        <dbReference type="EC" id="2.3.1.275"/>
    </reaction>
</comment>
<dbReference type="SMART" id="SM01207">
    <property type="entry name" value="G3P_acyltransf"/>
    <property type="match status" value="1"/>
</dbReference>
<feature type="transmembrane region" description="Helical" evidence="10">
    <location>
        <begin position="162"/>
        <end position="178"/>
    </location>
</feature>
<evidence type="ECO:0000256" key="2">
    <source>
        <dbReference type="ARBA" id="ARBA00022516"/>
    </source>
</evidence>
<evidence type="ECO:0000256" key="5">
    <source>
        <dbReference type="ARBA" id="ARBA00022989"/>
    </source>
</evidence>
<feature type="transmembrane region" description="Helical" evidence="10">
    <location>
        <begin position="108"/>
        <end position="132"/>
    </location>
</feature>
<keyword evidence="9 10" id="KW-1208">Phospholipid metabolism</keyword>
<evidence type="ECO:0000256" key="9">
    <source>
        <dbReference type="ARBA" id="ARBA00023264"/>
    </source>
</evidence>
<evidence type="ECO:0000256" key="8">
    <source>
        <dbReference type="ARBA" id="ARBA00023209"/>
    </source>
</evidence>
<keyword evidence="3 10" id="KW-0808">Transferase</keyword>
<gene>
    <name evidence="10" type="primary">plsY</name>
    <name evidence="11" type="ORF">XM47_03205</name>
</gene>
<evidence type="ECO:0000256" key="7">
    <source>
        <dbReference type="ARBA" id="ARBA00023136"/>
    </source>
</evidence>
<dbReference type="HAMAP" id="MF_01043">
    <property type="entry name" value="PlsY"/>
    <property type="match status" value="1"/>
</dbReference>
<feature type="transmembrane region" description="Helical" evidence="10">
    <location>
        <begin position="55"/>
        <end position="76"/>
    </location>
</feature>
<protein>
    <recommendedName>
        <fullName evidence="10">Glycerol-3-phosphate acyltransferase</fullName>
    </recommendedName>
    <alternativeName>
        <fullName evidence="10">Acyl-PO4 G3P acyltransferase</fullName>
    </alternativeName>
    <alternativeName>
        <fullName evidence="10">Acyl-phosphate--glycerol-3-phosphate acyltransferase</fullName>
    </alternativeName>
    <alternativeName>
        <fullName evidence="10">G3P acyltransferase</fullName>
        <shortName evidence="10">GPAT</shortName>
        <ecNumber evidence="10">2.3.1.275</ecNumber>
    </alternativeName>
    <alternativeName>
        <fullName evidence="10">Lysophosphatidic acid synthase</fullName>
        <shortName evidence="10">LPA synthase</shortName>
    </alternativeName>
</protein>
<evidence type="ECO:0000313" key="12">
    <source>
        <dbReference type="Proteomes" id="UP000037600"/>
    </source>
</evidence>
<proteinExistence type="inferred from homology"/>
<dbReference type="GO" id="GO:0008654">
    <property type="term" value="P:phospholipid biosynthetic process"/>
    <property type="evidence" value="ECO:0007669"/>
    <property type="project" value="UniProtKB-UniRule"/>
</dbReference>
<dbReference type="PATRIC" id="fig|1513271.3.peg.667"/>
<keyword evidence="2 10" id="KW-0444">Lipid biosynthesis</keyword>
<evidence type="ECO:0000256" key="3">
    <source>
        <dbReference type="ARBA" id="ARBA00022679"/>
    </source>
</evidence>
<comment type="subcellular location">
    <subcellularLocation>
        <location evidence="10">Cell membrane</location>
        <topology evidence="10">Multi-pass membrane protein</topology>
    </subcellularLocation>
</comment>
<dbReference type="RefSeq" id="WP_048689560.1">
    <property type="nucleotide sequence ID" value="NZ_KQ130483.1"/>
</dbReference>
<sequence>MSTALVIAIIVSYLIGSVSGARISSRFFHTQSPVEHGSKNPGATNMYRIAGWKPAALTMFLDVIKAVIAVYACYFIGFSPVELGFIGIACCIGHIFPVFYQFKGGKAVATAYGCMLPIGLPLALSLIVIWIAVVYKTRFSSLASIVAVSIAPLMVWFLKPKYAIAVLMLAGLIIIRHIPNINRLIAGTEPTIDEKKRNAKRLS</sequence>
<name>A0A0J8JPI5_9ALTE</name>
<dbReference type="Pfam" id="PF02660">
    <property type="entry name" value="G3P_acyltransf"/>
    <property type="match status" value="1"/>
</dbReference>
<dbReference type="PANTHER" id="PTHR30309">
    <property type="entry name" value="INNER MEMBRANE PROTEIN YGIH"/>
    <property type="match status" value="1"/>
</dbReference>
<dbReference type="PANTHER" id="PTHR30309:SF0">
    <property type="entry name" value="GLYCEROL-3-PHOSPHATE ACYLTRANSFERASE-RELATED"/>
    <property type="match status" value="1"/>
</dbReference>
<keyword evidence="12" id="KW-1185">Reference proteome</keyword>
<keyword evidence="7 10" id="KW-0472">Membrane</keyword>
<keyword evidence="1 10" id="KW-1003">Cell membrane</keyword>
<evidence type="ECO:0000313" key="11">
    <source>
        <dbReference type="EMBL" id="KMT66556.1"/>
    </source>
</evidence>
<evidence type="ECO:0000256" key="10">
    <source>
        <dbReference type="HAMAP-Rule" id="MF_01043"/>
    </source>
</evidence>
<dbReference type="OrthoDB" id="9777124at2"/>
<dbReference type="GO" id="GO:0005886">
    <property type="term" value="C:plasma membrane"/>
    <property type="evidence" value="ECO:0007669"/>
    <property type="project" value="UniProtKB-SubCell"/>
</dbReference>
<dbReference type="EC" id="2.3.1.275" evidence="10"/>
<reference evidence="11 12" key="1">
    <citation type="submission" date="2015-04" db="EMBL/GenBank/DDBJ databases">
        <title>Draft Genome Sequence of the Novel Agar-Digesting Marine Bacterium Q1.</title>
        <authorList>
            <person name="Li Y."/>
            <person name="Li D."/>
            <person name="Chen G."/>
            <person name="Du Z."/>
        </authorList>
    </citation>
    <scope>NUCLEOTIDE SEQUENCE [LARGE SCALE GENOMIC DNA]</scope>
    <source>
        <strain evidence="11 12">Q1</strain>
    </source>
</reference>
<feature type="transmembrane region" description="Helical" evidence="10">
    <location>
        <begin position="83"/>
        <end position="102"/>
    </location>
</feature>
<dbReference type="InterPro" id="IPR003811">
    <property type="entry name" value="G3P_acylTferase_PlsY"/>
</dbReference>
<dbReference type="Proteomes" id="UP000037600">
    <property type="component" value="Unassembled WGS sequence"/>
</dbReference>
<comment type="function">
    <text evidence="10">Catalyzes the transfer of an acyl group from acyl-phosphate (acyl-PO(4)) to glycerol-3-phosphate (G3P) to form lysophosphatidic acid (LPA). This enzyme utilizes acyl-phosphate as fatty acyl donor, but not acyl-CoA or acyl-ACP.</text>
</comment>
<dbReference type="STRING" id="1513271.XM47_03205"/>
<comment type="similarity">
    <text evidence="10">Belongs to the PlsY family.</text>
</comment>
<evidence type="ECO:0000256" key="1">
    <source>
        <dbReference type="ARBA" id="ARBA00022475"/>
    </source>
</evidence>
<dbReference type="NCBIfam" id="TIGR00023">
    <property type="entry name" value="glycerol-3-phosphate 1-O-acyltransferase PlsY"/>
    <property type="match status" value="1"/>
</dbReference>
<accession>A0A0J8JPI5</accession>